<sequence length="308" mass="35266">MAGIAGREMGVLRPSILSSLRWSGLGMILLYSQAEAQAGRRNSAAVQAWSKGSETRSWRRLAMDRMALISVRRWVARRCLQLWVRAPGRMGTDGWSDFVPRWKCSAIPFLFLGGLDWSGCVSRSGSGRRQAGESVWLAVLNGYLWGGELEGQELWRWSAGGQIGEREVVRHSFGLVREGMVNHGRFGGSGRVVEPSIWCYSWEQYVIILMLVGYQRKGGFPFHVVWRFMDTVWKRVEWFVWMLVTRLYRDARDWLSFFVAWGDRRKNWLGVEPFRFMDVTISDGPITMDLGRNMCRGVDTTTGYSNAL</sequence>
<protein>
    <submittedName>
        <fullName evidence="1">Uncharacterized protein</fullName>
    </submittedName>
</protein>
<accession>A0A2P6S2U7</accession>
<organism evidence="1 2">
    <name type="scientific">Rosa chinensis</name>
    <name type="common">China rose</name>
    <dbReference type="NCBI Taxonomy" id="74649"/>
    <lineage>
        <taxon>Eukaryota</taxon>
        <taxon>Viridiplantae</taxon>
        <taxon>Streptophyta</taxon>
        <taxon>Embryophyta</taxon>
        <taxon>Tracheophyta</taxon>
        <taxon>Spermatophyta</taxon>
        <taxon>Magnoliopsida</taxon>
        <taxon>eudicotyledons</taxon>
        <taxon>Gunneridae</taxon>
        <taxon>Pentapetalae</taxon>
        <taxon>rosids</taxon>
        <taxon>fabids</taxon>
        <taxon>Rosales</taxon>
        <taxon>Rosaceae</taxon>
        <taxon>Rosoideae</taxon>
        <taxon>Rosoideae incertae sedis</taxon>
        <taxon>Rosa</taxon>
    </lineage>
</organism>
<dbReference type="EMBL" id="PDCK01000040">
    <property type="protein sequence ID" value="PRQ52995.1"/>
    <property type="molecule type" value="Genomic_DNA"/>
</dbReference>
<name>A0A2P6S2U7_ROSCH</name>
<dbReference type="AlphaFoldDB" id="A0A2P6S2U7"/>
<reference evidence="1 2" key="1">
    <citation type="journal article" date="2018" name="Nat. Genet.">
        <title>The Rosa genome provides new insights in the design of modern roses.</title>
        <authorList>
            <person name="Bendahmane M."/>
        </authorList>
    </citation>
    <scope>NUCLEOTIDE SEQUENCE [LARGE SCALE GENOMIC DNA]</scope>
    <source>
        <strain evidence="2">cv. Old Blush</strain>
    </source>
</reference>
<dbReference type="Proteomes" id="UP000238479">
    <property type="component" value="Chromosome 2"/>
</dbReference>
<proteinExistence type="predicted"/>
<evidence type="ECO:0000313" key="1">
    <source>
        <dbReference type="EMBL" id="PRQ52995.1"/>
    </source>
</evidence>
<comment type="caution">
    <text evidence="1">The sequence shown here is derived from an EMBL/GenBank/DDBJ whole genome shotgun (WGS) entry which is preliminary data.</text>
</comment>
<dbReference type="Gramene" id="PRQ52995">
    <property type="protein sequence ID" value="PRQ52995"/>
    <property type="gene ID" value="RchiOBHm_Chr2g0161601"/>
</dbReference>
<gene>
    <name evidence="1" type="ORF">RchiOBHm_Chr2g0161601</name>
</gene>
<keyword evidence="2" id="KW-1185">Reference proteome</keyword>
<evidence type="ECO:0000313" key="2">
    <source>
        <dbReference type="Proteomes" id="UP000238479"/>
    </source>
</evidence>